<comment type="caution">
    <text evidence="7">The sequence shown here is derived from an EMBL/GenBank/DDBJ whole genome shotgun (WGS) entry which is preliminary data.</text>
</comment>
<dbReference type="InterPro" id="IPR013083">
    <property type="entry name" value="Znf_RING/FYVE/PHD"/>
</dbReference>
<evidence type="ECO:0000259" key="6">
    <source>
        <dbReference type="Pfam" id="PF01363"/>
    </source>
</evidence>
<accession>A0A9N9F8I3</accession>
<name>A0A9N9F8I3_9GLOM</name>
<dbReference type="OrthoDB" id="660555at2759"/>
<evidence type="ECO:0000256" key="2">
    <source>
        <dbReference type="ARBA" id="ARBA00022771"/>
    </source>
</evidence>
<reference evidence="7" key="1">
    <citation type="submission" date="2021-06" db="EMBL/GenBank/DDBJ databases">
        <authorList>
            <person name="Kallberg Y."/>
            <person name="Tangrot J."/>
            <person name="Rosling A."/>
        </authorList>
    </citation>
    <scope>NUCLEOTIDE SEQUENCE</scope>
    <source>
        <strain evidence="7">FL130A</strain>
    </source>
</reference>
<gene>
    <name evidence="7" type="ORF">ALEPTO_LOCUS4261</name>
</gene>
<sequence length="417" mass="48077">MSVSTSTTTDVLFPQQRFEFPKRRRRSNSSNQVLAHYNIKAVRAPRRDAPTSVSSNTANTFNATTLTKRDYSIPRPPRLAYDTTTPTFTNTRMTMTPPSRPEYGITHSYYYGRGSIDEGIIRDSHHRPILPRPPASNRVVEAGKKVGGVSGASIPLTAQMLDYHERIEKRTKSDDAEDPKLSDQVTLLQKEIESVKQSLAGLQKDHKTMLKEKKELEEQYKNAKNEVTKTIESSNEMLNEEMPEEYKNIMNNCMQQAQELNLLQAQLEKSKAEFRQLLNVKEDIEAMLGQKEREYLEGIRQCEAVTNGQARMINSMEILLMDSNHNNATVERKKLKKQRIMERVAEKDAYIDRVAATSRRVSYTNPISLFTDEELVRHQNRYGLAKEWVEDSKVSQCQQAGCSVKFNFWNRRHHCRR</sequence>
<dbReference type="Gene3D" id="3.30.40.10">
    <property type="entry name" value="Zinc/RING finger domain, C3HC4 (zinc finger)"/>
    <property type="match status" value="1"/>
</dbReference>
<evidence type="ECO:0000313" key="7">
    <source>
        <dbReference type="EMBL" id="CAG8516828.1"/>
    </source>
</evidence>
<keyword evidence="1" id="KW-0479">Metal-binding</keyword>
<keyword evidence="3" id="KW-0862">Zinc</keyword>
<dbReference type="InterPro" id="IPR000306">
    <property type="entry name" value="Znf_FYVE"/>
</dbReference>
<feature type="region of interest" description="Disordered" evidence="5">
    <location>
        <begin position="67"/>
        <end position="100"/>
    </location>
</feature>
<feature type="domain" description="FYVE zinc finger" evidence="6">
    <location>
        <begin position="387"/>
        <end position="417"/>
    </location>
</feature>
<dbReference type="GO" id="GO:0008270">
    <property type="term" value="F:zinc ion binding"/>
    <property type="evidence" value="ECO:0007669"/>
    <property type="project" value="UniProtKB-KW"/>
</dbReference>
<dbReference type="Proteomes" id="UP000789508">
    <property type="component" value="Unassembled WGS sequence"/>
</dbReference>
<keyword evidence="4" id="KW-0175">Coiled coil</keyword>
<dbReference type="EMBL" id="CAJVPS010000952">
    <property type="protein sequence ID" value="CAG8516828.1"/>
    <property type="molecule type" value="Genomic_DNA"/>
</dbReference>
<organism evidence="7 8">
    <name type="scientific">Ambispora leptoticha</name>
    <dbReference type="NCBI Taxonomy" id="144679"/>
    <lineage>
        <taxon>Eukaryota</taxon>
        <taxon>Fungi</taxon>
        <taxon>Fungi incertae sedis</taxon>
        <taxon>Mucoromycota</taxon>
        <taxon>Glomeromycotina</taxon>
        <taxon>Glomeromycetes</taxon>
        <taxon>Archaeosporales</taxon>
        <taxon>Ambisporaceae</taxon>
        <taxon>Ambispora</taxon>
    </lineage>
</organism>
<evidence type="ECO:0000256" key="5">
    <source>
        <dbReference type="SAM" id="MobiDB-lite"/>
    </source>
</evidence>
<dbReference type="Pfam" id="PF01363">
    <property type="entry name" value="FYVE"/>
    <property type="match status" value="1"/>
</dbReference>
<feature type="compositionally biased region" description="Low complexity" evidence="5">
    <location>
        <begin position="83"/>
        <end position="97"/>
    </location>
</feature>
<feature type="coiled-coil region" evidence="4">
    <location>
        <begin position="185"/>
        <end position="287"/>
    </location>
</feature>
<evidence type="ECO:0000256" key="4">
    <source>
        <dbReference type="SAM" id="Coils"/>
    </source>
</evidence>
<evidence type="ECO:0000256" key="3">
    <source>
        <dbReference type="ARBA" id="ARBA00022833"/>
    </source>
</evidence>
<evidence type="ECO:0000313" key="8">
    <source>
        <dbReference type="Proteomes" id="UP000789508"/>
    </source>
</evidence>
<proteinExistence type="predicted"/>
<dbReference type="SUPFAM" id="SSF57903">
    <property type="entry name" value="FYVE/PHD zinc finger"/>
    <property type="match status" value="1"/>
</dbReference>
<evidence type="ECO:0000256" key="1">
    <source>
        <dbReference type="ARBA" id="ARBA00022723"/>
    </source>
</evidence>
<keyword evidence="8" id="KW-1185">Reference proteome</keyword>
<dbReference type="AlphaFoldDB" id="A0A9N9F8I3"/>
<dbReference type="InterPro" id="IPR011011">
    <property type="entry name" value="Znf_FYVE_PHD"/>
</dbReference>
<keyword evidence="2" id="KW-0863">Zinc-finger</keyword>
<protein>
    <submittedName>
        <fullName evidence="7">11043_t:CDS:1</fullName>
    </submittedName>
</protein>